<accession>A0A9W6JEB5</accession>
<proteinExistence type="predicted"/>
<reference evidence="1" key="2">
    <citation type="submission" date="2023-01" db="EMBL/GenBank/DDBJ databases">
        <authorList>
            <person name="Sun Q."/>
            <person name="Evtushenko L."/>
        </authorList>
    </citation>
    <scope>NUCLEOTIDE SEQUENCE</scope>
    <source>
        <strain evidence="1">VKM B-2555</strain>
    </source>
</reference>
<keyword evidence="2" id="KW-1185">Reference proteome</keyword>
<organism evidence="1 2">
    <name type="scientific">Methylopila jiangsuensis</name>
    <dbReference type="NCBI Taxonomy" id="586230"/>
    <lineage>
        <taxon>Bacteria</taxon>
        <taxon>Pseudomonadati</taxon>
        <taxon>Pseudomonadota</taxon>
        <taxon>Alphaproteobacteria</taxon>
        <taxon>Hyphomicrobiales</taxon>
        <taxon>Methylopilaceae</taxon>
        <taxon>Methylopila</taxon>
    </lineage>
</organism>
<dbReference type="Proteomes" id="UP001143364">
    <property type="component" value="Unassembled WGS sequence"/>
</dbReference>
<dbReference type="AlphaFoldDB" id="A0A9W6JEB5"/>
<dbReference type="GO" id="GO:0003677">
    <property type="term" value="F:DNA binding"/>
    <property type="evidence" value="ECO:0007669"/>
    <property type="project" value="UniProtKB-KW"/>
</dbReference>
<comment type="caution">
    <text evidence="1">The sequence shown here is derived from an EMBL/GenBank/DDBJ whole genome shotgun (WGS) entry which is preliminary data.</text>
</comment>
<dbReference type="RefSeq" id="WP_271203931.1">
    <property type="nucleotide sequence ID" value="NZ_BSFK01000005.1"/>
</dbReference>
<evidence type="ECO:0000313" key="1">
    <source>
        <dbReference type="EMBL" id="GLK76006.1"/>
    </source>
</evidence>
<protein>
    <submittedName>
        <fullName evidence="1">DNA-binding protein</fullName>
    </submittedName>
</protein>
<gene>
    <name evidence="1" type="ORF">GCM10008171_12600</name>
</gene>
<name>A0A9W6JEB5_9HYPH</name>
<reference evidence="1" key="1">
    <citation type="journal article" date="2014" name="Int. J. Syst. Evol. Microbiol.">
        <title>Complete genome sequence of Corynebacterium casei LMG S-19264T (=DSM 44701T), isolated from a smear-ripened cheese.</title>
        <authorList>
            <consortium name="US DOE Joint Genome Institute (JGI-PGF)"/>
            <person name="Walter F."/>
            <person name="Albersmeier A."/>
            <person name="Kalinowski J."/>
            <person name="Ruckert C."/>
        </authorList>
    </citation>
    <scope>NUCLEOTIDE SEQUENCE</scope>
    <source>
        <strain evidence="1">VKM B-2555</strain>
    </source>
</reference>
<dbReference type="EMBL" id="BSFK01000005">
    <property type="protein sequence ID" value="GLK76006.1"/>
    <property type="molecule type" value="Genomic_DNA"/>
</dbReference>
<sequence length="188" mass="20220">MKTYEFSVVASGLDPEDDAFEQRFYDVGCDDATISFQRGRIILDFAREAESFDHALASAIVAVRAAGARVIRIEPDPLVSLADIAARVGMSRAAMTQYAKGQRGRGFPAPAVKVTSESPLWDWASVSAWLLAQDKVEPQQVVEAELLKRANEMLAGSNDALRDSLGELAAAHAPRLASGDDEAAKKVA</sequence>
<keyword evidence="1" id="KW-0238">DNA-binding</keyword>
<evidence type="ECO:0000313" key="2">
    <source>
        <dbReference type="Proteomes" id="UP001143364"/>
    </source>
</evidence>